<dbReference type="STRING" id="1068978.AMETH_1161"/>
<evidence type="ECO:0000313" key="2">
    <source>
        <dbReference type="Proteomes" id="UP000062973"/>
    </source>
</evidence>
<organism evidence="1 2">
    <name type="scientific">Amycolatopsis methanolica 239</name>
    <dbReference type="NCBI Taxonomy" id="1068978"/>
    <lineage>
        <taxon>Bacteria</taxon>
        <taxon>Bacillati</taxon>
        <taxon>Actinomycetota</taxon>
        <taxon>Actinomycetes</taxon>
        <taxon>Pseudonocardiales</taxon>
        <taxon>Pseudonocardiaceae</taxon>
        <taxon>Amycolatopsis</taxon>
        <taxon>Amycolatopsis methanolica group</taxon>
    </lineage>
</organism>
<protein>
    <submittedName>
        <fullName evidence="1">Uncharacterized protein</fullName>
    </submittedName>
</protein>
<sequence>MMIGMAERTLAEQLGAEPPAGVAALDPAHQQDLADAVRAARRRQAAVLAKAGNDALKFVPALLRPAVRKAVGL</sequence>
<dbReference type="Proteomes" id="UP000062973">
    <property type="component" value="Chromosome"/>
</dbReference>
<name>A0A076MK67_AMYME</name>
<accession>A0A076MK67</accession>
<gene>
    <name evidence="1" type="ORF">AMETH_1161</name>
</gene>
<reference evidence="1 2" key="1">
    <citation type="submission" date="2014-07" db="EMBL/GenBank/DDBJ databases">
        <title>Whole Genome Sequence of the Amycolatopsis methanolica 239.</title>
        <authorList>
            <person name="Tang B."/>
        </authorList>
    </citation>
    <scope>NUCLEOTIDE SEQUENCE [LARGE SCALE GENOMIC DNA]</scope>
    <source>
        <strain evidence="1 2">239</strain>
    </source>
</reference>
<evidence type="ECO:0000313" key="1">
    <source>
        <dbReference type="EMBL" id="AIJ21253.1"/>
    </source>
</evidence>
<dbReference type="HOGENOM" id="CLU_200197_0_0_11"/>
<dbReference type="PATRIC" id="fig|1068978.7.peg.1221"/>
<dbReference type="OrthoDB" id="3699287at2"/>
<dbReference type="EMBL" id="CP009110">
    <property type="protein sequence ID" value="AIJ21253.1"/>
    <property type="molecule type" value="Genomic_DNA"/>
</dbReference>
<dbReference type="KEGG" id="amq:AMETH_1161"/>
<proteinExistence type="predicted"/>
<keyword evidence="2" id="KW-1185">Reference proteome</keyword>
<dbReference type="eggNOG" id="ENOG5033I5W">
    <property type="taxonomic scope" value="Bacteria"/>
</dbReference>
<dbReference type="AlphaFoldDB" id="A0A076MK67"/>